<protein>
    <recommendedName>
        <fullName evidence="3">TIR domain-containing protein</fullName>
    </recommendedName>
</protein>
<dbReference type="Proteomes" id="UP001187471">
    <property type="component" value="Unassembled WGS sequence"/>
</dbReference>
<dbReference type="PROSITE" id="PS50104">
    <property type="entry name" value="TIR"/>
    <property type="match status" value="3"/>
</dbReference>
<keyword evidence="1" id="KW-0520">NAD</keyword>
<dbReference type="FunFam" id="3.40.50.10140:FF:000007">
    <property type="entry name" value="Disease resistance protein (TIR-NBS-LRR class)"/>
    <property type="match status" value="1"/>
</dbReference>
<dbReference type="PANTHER" id="PTHR32009:SF154">
    <property type="entry name" value="TIR DOMAIN-CONTAINING PROTEIN"/>
    <property type="match status" value="1"/>
</dbReference>
<dbReference type="SMART" id="SM00255">
    <property type="entry name" value="TIR"/>
    <property type="match status" value="3"/>
</dbReference>
<sequence length="573" mass="64350">MAAQEAPSFASKYRYDVFLSFRGGDTCGNFANCLLEALVAAGLHPFRDDEDLELGECISSALERSVQGSRIWILVLSGNYASSAWCLDELLSILRLRETRGVVLPVFYHVDLAGVRRVQRQFAEAIASLEERRQDDDIKVKGWKKGLEESANLAGFFATPLDTSLLRIQLSSSSVIRPHPPRTEFNANEEKQKTEASSSAQEAPSFTSNYTYDVFLSFRGEDTRKKFAKDLHEALVAAGLHPFSDDEGIKPGEDIGSELRKAIQGSRIWILVLSENYASSTWCLDELICILELRQLTGWGAVLPVFYHVEPIDVRSVQGQFALAIAVLKERFKEDDIKVNGWKKALEESAYLAGLFSHPYDISDSKLIENIVKHVQKTVIREKKGEDYRRLLGIQPSNLSLTQTHPPSTELNATEEKQKTESSSSASKYVHDVFLSFVEDSGNDFIHKLYEALVAAKFRTFRDKNDRESGSGVTSAVEESIKSSRISLNYACSPGCLDKLLKILELRKMKKHAILPIFYDVTPSQVAKQEGVFEISFSGYDRQFKENKVNNWRAALAEAGRVKGVDFPNEKYR</sequence>
<dbReference type="Gene3D" id="3.40.50.10140">
    <property type="entry name" value="Toll/interleukin-1 receptor homology (TIR) domain"/>
    <property type="match status" value="3"/>
</dbReference>
<evidence type="ECO:0000313" key="5">
    <source>
        <dbReference type="Proteomes" id="UP001187471"/>
    </source>
</evidence>
<feature type="domain" description="TIR" evidence="3">
    <location>
        <begin position="429"/>
        <end position="573"/>
    </location>
</feature>
<evidence type="ECO:0000313" key="4">
    <source>
        <dbReference type="EMBL" id="KAK2979312.1"/>
    </source>
</evidence>
<evidence type="ECO:0000259" key="3">
    <source>
        <dbReference type="PROSITE" id="PS50104"/>
    </source>
</evidence>
<organism evidence="4 5">
    <name type="scientific">Escallonia rubra</name>
    <dbReference type="NCBI Taxonomy" id="112253"/>
    <lineage>
        <taxon>Eukaryota</taxon>
        <taxon>Viridiplantae</taxon>
        <taxon>Streptophyta</taxon>
        <taxon>Embryophyta</taxon>
        <taxon>Tracheophyta</taxon>
        <taxon>Spermatophyta</taxon>
        <taxon>Magnoliopsida</taxon>
        <taxon>eudicotyledons</taxon>
        <taxon>Gunneridae</taxon>
        <taxon>Pentapetalae</taxon>
        <taxon>asterids</taxon>
        <taxon>campanulids</taxon>
        <taxon>Escalloniales</taxon>
        <taxon>Escalloniaceae</taxon>
        <taxon>Escallonia</taxon>
    </lineage>
</organism>
<reference evidence="4" key="1">
    <citation type="submission" date="2022-12" db="EMBL/GenBank/DDBJ databases">
        <title>Draft genome assemblies for two species of Escallonia (Escalloniales).</title>
        <authorList>
            <person name="Chanderbali A."/>
            <person name="Dervinis C."/>
            <person name="Anghel I."/>
            <person name="Soltis D."/>
            <person name="Soltis P."/>
            <person name="Zapata F."/>
        </authorList>
    </citation>
    <scope>NUCLEOTIDE SEQUENCE</scope>
    <source>
        <strain evidence="4">UCBG92.1500</strain>
        <tissue evidence="4">Leaf</tissue>
    </source>
</reference>
<gene>
    <name evidence="4" type="ORF">RJ640_013276</name>
</gene>
<dbReference type="InterPro" id="IPR035897">
    <property type="entry name" value="Toll_tir_struct_dom_sf"/>
</dbReference>
<comment type="caution">
    <text evidence="4">The sequence shown here is derived from an EMBL/GenBank/DDBJ whole genome shotgun (WGS) entry which is preliminary data.</text>
</comment>
<evidence type="ECO:0000256" key="1">
    <source>
        <dbReference type="ARBA" id="ARBA00023027"/>
    </source>
</evidence>
<dbReference type="Pfam" id="PF01582">
    <property type="entry name" value="TIR"/>
    <property type="match status" value="3"/>
</dbReference>
<feature type="domain" description="TIR" evidence="3">
    <location>
        <begin position="13"/>
        <end position="150"/>
    </location>
</feature>
<dbReference type="EMBL" id="JAVXUO010001771">
    <property type="protein sequence ID" value="KAK2979312.1"/>
    <property type="molecule type" value="Genomic_DNA"/>
</dbReference>
<feature type="region of interest" description="Disordered" evidence="2">
    <location>
        <begin position="398"/>
        <end position="424"/>
    </location>
</feature>
<keyword evidence="5" id="KW-1185">Reference proteome</keyword>
<feature type="region of interest" description="Disordered" evidence="2">
    <location>
        <begin position="177"/>
        <end position="204"/>
    </location>
</feature>
<proteinExistence type="predicted"/>
<feature type="domain" description="TIR" evidence="3">
    <location>
        <begin position="210"/>
        <end position="379"/>
    </location>
</feature>
<name>A0AA88QZH7_9ASTE</name>
<dbReference type="SUPFAM" id="SSF52200">
    <property type="entry name" value="Toll/Interleukin receptor TIR domain"/>
    <property type="match status" value="3"/>
</dbReference>
<dbReference type="InterPro" id="IPR000157">
    <property type="entry name" value="TIR_dom"/>
</dbReference>
<dbReference type="GO" id="GO:0007165">
    <property type="term" value="P:signal transduction"/>
    <property type="evidence" value="ECO:0007669"/>
    <property type="project" value="InterPro"/>
</dbReference>
<feature type="compositionally biased region" description="Polar residues" evidence="2">
    <location>
        <begin position="195"/>
        <end position="204"/>
    </location>
</feature>
<dbReference type="PANTHER" id="PTHR32009">
    <property type="entry name" value="TMV RESISTANCE PROTEIN N-LIKE"/>
    <property type="match status" value="1"/>
</dbReference>
<evidence type="ECO:0000256" key="2">
    <source>
        <dbReference type="SAM" id="MobiDB-lite"/>
    </source>
</evidence>
<feature type="compositionally biased region" description="Polar residues" evidence="2">
    <location>
        <begin position="398"/>
        <end position="412"/>
    </location>
</feature>
<dbReference type="AlphaFoldDB" id="A0AA88QZH7"/>
<accession>A0AA88QZH7</accession>